<proteinExistence type="predicted"/>
<accession>A0AAV4SLT6</accession>
<dbReference type="EMBL" id="BPLR01009897">
    <property type="protein sequence ID" value="GIY35353.1"/>
    <property type="molecule type" value="Genomic_DNA"/>
</dbReference>
<organism evidence="1 2">
    <name type="scientific">Caerostris extrusa</name>
    <name type="common">Bark spider</name>
    <name type="synonym">Caerostris bankana</name>
    <dbReference type="NCBI Taxonomy" id="172846"/>
    <lineage>
        <taxon>Eukaryota</taxon>
        <taxon>Metazoa</taxon>
        <taxon>Ecdysozoa</taxon>
        <taxon>Arthropoda</taxon>
        <taxon>Chelicerata</taxon>
        <taxon>Arachnida</taxon>
        <taxon>Araneae</taxon>
        <taxon>Araneomorphae</taxon>
        <taxon>Entelegynae</taxon>
        <taxon>Araneoidea</taxon>
        <taxon>Araneidae</taxon>
        <taxon>Caerostris</taxon>
    </lineage>
</organism>
<comment type="caution">
    <text evidence="1">The sequence shown here is derived from an EMBL/GenBank/DDBJ whole genome shotgun (WGS) entry which is preliminary data.</text>
</comment>
<name>A0AAV4SLT6_CAEEX</name>
<sequence length="82" mass="9189">MSHCPSLLMPSIGVTENGEQQRKIRLTCTWSVNVQGFVGQPLCYSPIILRRDTTSPILLSLGAYHISALRHCLEILERKNVP</sequence>
<protein>
    <submittedName>
        <fullName evidence="1">Uncharacterized protein</fullName>
    </submittedName>
</protein>
<dbReference type="AlphaFoldDB" id="A0AAV4SLT6"/>
<dbReference type="Proteomes" id="UP001054945">
    <property type="component" value="Unassembled WGS sequence"/>
</dbReference>
<reference evidence="1 2" key="1">
    <citation type="submission" date="2021-06" db="EMBL/GenBank/DDBJ databases">
        <title>Caerostris extrusa draft genome.</title>
        <authorList>
            <person name="Kono N."/>
            <person name="Arakawa K."/>
        </authorList>
    </citation>
    <scope>NUCLEOTIDE SEQUENCE [LARGE SCALE GENOMIC DNA]</scope>
</reference>
<evidence type="ECO:0000313" key="1">
    <source>
        <dbReference type="EMBL" id="GIY35353.1"/>
    </source>
</evidence>
<gene>
    <name evidence="1" type="ORF">CEXT_136131</name>
</gene>
<evidence type="ECO:0000313" key="2">
    <source>
        <dbReference type="Proteomes" id="UP001054945"/>
    </source>
</evidence>
<keyword evidence="2" id="KW-1185">Reference proteome</keyword>